<dbReference type="Pfam" id="PF04542">
    <property type="entry name" value="Sigma70_r2"/>
    <property type="match status" value="1"/>
</dbReference>
<dbReference type="GO" id="GO:0016987">
    <property type="term" value="F:sigma factor activity"/>
    <property type="evidence" value="ECO:0007669"/>
    <property type="project" value="UniProtKB-KW"/>
</dbReference>
<sequence length="273" mass="30264">MDAPTSDQRPPTAPNLPPAGTSREAWDARATELMAAFRDSRSQEDFESLYAYTERDVLIWIYSLLRQGSSQLDPSELLQDTFVNVFRYPGSFRDEGASSFRVWVRTIAGNVVRRSRSKLAAKAMAPLVEETLQLADGAPGPESHAAWGEQTAELERAWALFLEVYLAAWSGLVQRDKQALELVEVKGLDYRRAAAELAVRAPNMKMIVFRSRQRLAKRMGEVFDAFREASVAPATELAPTIAPCMRAAQDTRTRVRARTSFNSPPAGIATALG</sequence>
<accession>A0A518D1Y3</accession>
<organism evidence="8 9">
    <name type="scientific">Rohdeia mirabilis</name>
    <dbReference type="NCBI Taxonomy" id="2528008"/>
    <lineage>
        <taxon>Bacteria</taxon>
        <taxon>Pseudomonadati</taxon>
        <taxon>Planctomycetota</taxon>
        <taxon>Planctomycetia</taxon>
        <taxon>Planctomycetia incertae sedis</taxon>
        <taxon>Rohdeia</taxon>
    </lineage>
</organism>
<keyword evidence="5" id="KW-0804">Transcription</keyword>
<dbReference type="SUPFAM" id="SSF88659">
    <property type="entry name" value="Sigma3 and sigma4 domains of RNA polymerase sigma factors"/>
    <property type="match status" value="1"/>
</dbReference>
<dbReference type="InterPro" id="IPR039425">
    <property type="entry name" value="RNA_pol_sigma-70-like"/>
</dbReference>
<keyword evidence="4" id="KW-0238">DNA-binding</keyword>
<dbReference type="SUPFAM" id="SSF88946">
    <property type="entry name" value="Sigma2 domain of RNA polymerase sigma factors"/>
    <property type="match status" value="1"/>
</dbReference>
<evidence type="ECO:0000256" key="1">
    <source>
        <dbReference type="ARBA" id="ARBA00010641"/>
    </source>
</evidence>
<evidence type="ECO:0000259" key="7">
    <source>
        <dbReference type="Pfam" id="PF04542"/>
    </source>
</evidence>
<dbReference type="EMBL" id="CP036290">
    <property type="protein sequence ID" value="QDU85493.1"/>
    <property type="molecule type" value="Genomic_DNA"/>
</dbReference>
<keyword evidence="3" id="KW-0731">Sigma factor</keyword>
<dbReference type="Proteomes" id="UP000319342">
    <property type="component" value="Chromosome"/>
</dbReference>
<reference evidence="8 9" key="1">
    <citation type="submission" date="2019-02" db="EMBL/GenBank/DDBJ databases">
        <title>Deep-cultivation of Planctomycetes and their phenomic and genomic characterization uncovers novel biology.</title>
        <authorList>
            <person name="Wiegand S."/>
            <person name="Jogler M."/>
            <person name="Boedeker C."/>
            <person name="Pinto D."/>
            <person name="Vollmers J."/>
            <person name="Rivas-Marin E."/>
            <person name="Kohn T."/>
            <person name="Peeters S.H."/>
            <person name="Heuer A."/>
            <person name="Rast P."/>
            <person name="Oberbeckmann S."/>
            <person name="Bunk B."/>
            <person name="Jeske O."/>
            <person name="Meyerdierks A."/>
            <person name="Storesund J.E."/>
            <person name="Kallscheuer N."/>
            <person name="Luecker S."/>
            <person name="Lage O.M."/>
            <person name="Pohl T."/>
            <person name="Merkel B.J."/>
            <person name="Hornburger P."/>
            <person name="Mueller R.-W."/>
            <person name="Bruemmer F."/>
            <person name="Labrenz M."/>
            <person name="Spormann A.M."/>
            <person name="Op den Camp H."/>
            <person name="Overmann J."/>
            <person name="Amann R."/>
            <person name="Jetten M.S.M."/>
            <person name="Mascher T."/>
            <person name="Medema M.H."/>
            <person name="Devos D.P."/>
            <person name="Kaster A.-K."/>
            <person name="Ovreas L."/>
            <person name="Rohde M."/>
            <person name="Galperin M.Y."/>
            <person name="Jogler C."/>
        </authorList>
    </citation>
    <scope>NUCLEOTIDE SEQUENCE [LARGE SCALE GENOMIC DNA]</scope>
    <source>
        <strain evidence="8 9">Pla163</strain>
    </source>
</reference>
<evidence type="ECO:0000256" key="4">
    <source>
        <dbReference type="ARBA" id="ARBA00023125"/>
    </source>
</evidence>
<dbReference type="InterPro" id="IPR013325">
    <property type="entry name" value="RNA_pol_sigma_r2"/>
</dbReference>
<evidence type="ECO:0000256" key="6">
    <source>
        <dbReference type="SAM" id="MobiDB-lite"/>
    </source>
</evidence>
<keyword evidence="2" id="KW-0805">Transcription regulation</keyword>
<evidence type="ECO:0000313" key="9">
    <source>
        <dbReference type="Proteomes" id="UP000319342"/>
    </source>
</evidence>
<dbReference type="InterPro" id="IPR036388">
    <property type="entry name" value="WH-like_DNA-bd_sf"/>
</dbReference>
<evidence type="ECO:0000256" key="3">
    <source>
        <dbReference type="ARBA" id="ARBA00023082"/>
    </source>
</evidence>
<dbReference type="InterPro" id="IPR013324">
    <property type="entry name" value="RNA_pol_sigma_r3/r4-like"/>
</dbReference>
<dbReference type="AlphaFoldDB" id="A0A518D1Y3"/>
<dbReference type="Gene3D" id="1.10.10.10">
    <property type="entry name" value="Winged helix-like DNA-binding domain superfamily/Winged helix DNA-binding domain"/>
    <property type="match status" value="1"/>
</dbReference>
<dbReference type="RefSeq" id="WP_145188947.1">
    <property type="nucleotide sequence ID" value="NZ_CP036290.1"/>
</dbReference>
<protein>
    <submittedName>
        <fullName evidence="8">RNA polymerase sigma factor</fullName>
    </submittedName>
</protein>
<comment type="similarity">
    <text evidence="1">Belongs to the sigma-70 factor family. ECF subfamily.</text>
</comment>
<dbReference type="PANTHER" id="PTHR43133:SF8">
    <property type="entry name" value="RNA POLYMERASE SIGMA FACTOR HI_1459-RELATED"/>
    <property type="match status" value="1"/>
</dbReference>
<evidence type="ECO:0000256" key="2">
    <source>
        <dbReference type="ARBA" id="ARBA00023015"/>
    </source>
</evidence>
<dbReference type="InterPro" id="IPR014284">
    <property type="entry name" value="RNA_pol_sigma-70_dom"/>
</dbReference>
<dbReference type="InterPro" id="IPR007627">
    <property type="entry name" value="RNA_pol_sigma70_r2"/>
</dbReference>
<dbReference type="Gene3D" id="1.10.1740.10">
    <property type="match status" value="1"/>
</dbReference>
<name>A0A518D1Y3_9BACT</name>
<dbReference type="GO" id="GO:0006352">
    <property type="term" value="P:DNA-templated transcription initiation"/>
    <property type="evidence" value="ECO:0007669"/>
    <property type="project" value="InterPro"/>
</dbReference>
<keyword evidence="9" id="KW-1185">Reference proteome</keyword>
<feature type="domain" description="RNA polymerase sigma-70 region 2" evidence="7">
    <location>
        <begin position="54"/>
        <end position="118"/>
    </location>
</feature>
<dbReference type="GO" id="GO:0003677">
    <property type="term" value="F:DNA binding"/>
    <property type="evidence" value="ECO:0007669"/>
    <property type="project" value="UniProtKB-KW"/>
</dbReference>
<dbReference type="OrthoDB" id="288129at2"/>
<evidence type="ECO:0000256" key="5">
    <source>
        <dbReference type="ARBA" id="ARBA00023163"/>
    </source>
</evidence>
<proteinExistence type="inferred from homology"/>
<evidence type="ECO:0000313" key="8">
    <source>
        <dbReference type="EMBL" id="QDU85493.1"/>
    </source>
</evidence>
<gene>
    <name evidence="8" type="ORF">Pla163_26240</name>
</gene>
<dbReference type="PANTHER" id="PTHR43133">
    <property type="entry name" value="RNA POLYMERASE ECF-TYPE SIGMA FACTO"/>
    <property type="match status" value="1"/>
</dbReference>
<feature type="region of interest" description="Disordered" evidence="6">
    <location>
        <begin position="1"/>
        <end position="24"/>
    </location>
</feature>
<dbReference type="NCBIfam" id="TIGR02937">
    <property type="entry name" value="sigma70-ECF"/>
    <property type="match status" value="1"/>
</dbReference>